<dbReference type="InterPro" id="IPR036264">
    <property type="entry name" value="Bact_exopeptidase_dim_dom"/>
</dbReference>
<dbReference type="InterPro" id="IPR011650">
    <property type="entry name" value="Peptidase_M20_dimer"/>
</dbReference>
<name>A0AAD6D571_9EURO</name>
<dbReference type="NCBIfam" id="TIGR01891">
    <property type="entry name" value="amidohydrolases"/>
    <property type="match status" value="1"/>
</dbReference>
<evidence type="ECO:0000256" key="2">
    <source>
        <dbReference type="PIRNR" id="PIRNR037226"/>
    </source>
</evidence>
<dbReference type="InterPro" id="IPR052030">
    <property type="entry name" value="Peptidase_M20/M20A_hydrolases"/>
</dbReference>
<dbReference type="FunFam" id="3.30.70.360:FF:000004">
    <property type="entry name" value="Peptidase M20 domain-containing protein 2"/>
    <property type="match status" value="1"/>
</dbReference>
<dbReference type="GO" id="GO:0016805">
    <property type="term" value="F:dipeptidase activity"/>
    <property type="evidence" value="ECO:0007669"/>
    <property type="project" value="InterPro"/>
</dbReference>
<dbReference type="PIRSF" id="PIRSF037226">
    <property type="entry name" value="Amidohydrolase_ACY1L2_prd"/>
    <property type="match status" value="1"/>
</dbReference>
<proteinExistence type="inferred from homology"/>
<dbReference type="InterPro" id="IPR017144">
    <property type="entry name" value="Xaa-Arg_dipeptidase"/>
</dbReference>
<dbReference type="InterPro" id="IPR017439">
    <property type="entry name" value="Amidohydrolase"/>
</dbReference>
<dbReference type="InterPro" id="IPR002933">
    <property type="entry name" value="Peptidase_M20"/>
</dbReference>
<evidence type="ECO:0000259" key="3">
    <source>
        <dbReference type="Pfam" id="PF07687"/>
    </source>
</evidence>
<sequence length="430" mass="46186">MRTIIPAQAGLGQVQDKIDDLADNHKDNLWRVNKQIHGNPEPHYEEVQAHDNICGLLESLGYTVTPHAYGVSTAFQVDFGTGGGLVSYNAEYDALPCESDGYHHACGHNLIATSSIAAFLFTAGLIKDTGIQGRVRLLGTPAEESGGGKIDLIEAGAYRGVDASLMAHPSNDIESFDGISCPKTLAINSVKIKFHGKEAHAAASPWAGINALDAVVATYNNIAMLRQQLPLTERVHSIISNGGERPNIIPGLAEMELYARAATDAELETLCKRLEGCIHGGAQAAGCKVELTWDRAYKNLRNNETIARVFTDSMRAMGRTFQHKLEDNIGGSTDQGSVSLFKSVAAWLYLKICLLLGNVTHEIPGIHPMFVIPTPGGVTGPHTPGFAEAAGTYDSFLRALDVGKGLAIAGYQILADPQLRQQAWNEHANK</sequence>
<feature type="domain" description="Peptidase M20 dimerisation" evidence="3">
    <location>
        <begin position="189"/>
        <end position="276"/>
    </location>
</feature>
<dbReference type="Gene3D" id="3.40.630.10">
    <property type="entry name" value="Zn peptidases"/>
    <property type="match status" value="1"/>
</dbReference>
<organism evidence="4 5">
    <name type="scientific">Penicillium frequentans</name>
    <dbReference type="NCBI Taxonomy" id="3151616"/>
    <lineage>
        <taxon>Eukaryota</taxon>
        <taxon>Fungi</taxon>
        <taxon>Dikarya</taxon>
        <taxon>Ascomycota</taxon>
        <taxon>Pezizomycotina</taxon>
        <taxon>Eurotiomycetes</taxon>
        <taxon>Eurotiomycetidae</taxon>
        <taxon>Eurotiales</taxon>
        <taxon>Aspergillaceae</taxon>
        <taxon>Penicillium</taxon>
    </lineage>
</organism>
<dbReference type="Proteomes" id="UP001220324">
    <property type="component" value="Unassembled WGS sequence"/>
</dbReference>
<dbReference type="SUPFAM" id="SSF55031">
    <property type="entry name" value="Bacterial exopeptidase dimerisation domain"/>
    <property type="match status" value="1"/>
</dbReference>
<evidence type="ECO:0000256" key="1">
    <source>
        <dbReference type="ARBA" id="ARBA00006247"/>
    </source>
</evidence>
<accession>A0AAD6D571</accession>
<dbReference type="PANTHER" id="PTHR30575:SF0">
    <property type="entry name" value="XAA-ARG DIPEPTIDASE"/>
    <property type="match status" value="1"/>
</dbReference>
<dbReference type="Pfam" id="PF01546">
    <property type="entry name" value="Peptidase_M20"/>
    <property type="match status" value="1"/>
</dbReference>
<gene>
    <name evidence="4" type="ORF">N7494_000124</name>
</gene>
<dbReference type="SUPFAM" id="SSF53187">
    <property type="entry name" value="Zn-dependent exopeptidases"/>
    <property type="match status" value="1"/>
</dbReference>
<comment type="caution">
    <text evidence="4">The sequence shown here is derived from an EMBL/GenBank/DDBJ whole genome shotgun (WGS) entry which is preliminary data.</text>
</comment>
<reference evidence="4 5" key="1">
    <citation type="journal article" date="2023" name="IMA Fungus">
        <title>Comparative genomic study of the Penicillium genus elucidates a diverse pangenome and 15 lateral gene transfer events.</title>
        <authorList>
            <person name="Petersen C."/>
            <person name="Sorensen T."/>
            <person name="Nielsen M.R."/>
            <person name="Sondergaard T.E."/>
            <person name="Sorensen J.L."/>
            <person name="Fitzpatrick D.A."/>
            <person name="Frisvad J.C."/>
            <person name="Nielsen K.L."/>
        </authorList>
    </citation>
    <scope>NUCLEOTIDE SEQUENCE [LARGE SCALE GENOMIC DNA]</scope>
    <source>
        <strain evidence="4 5">IBT 35679</strain>
    </source>
</reference>
<dbReference type="AlphaFoldDB" id="A0AAD6D571"/>
<dbReference type="CDD" id="cd05672">
    <property type="entry name" value="M20_ACY1L2-like"/>
    <property type="match status" value="1"/>
</dbReference>
<dbReference type="EMBL" id="JAQIZZ010000001">
    <property type="protein sequence ID" value="KAJ5556209.1"/>
    <property type="molecule type" value="Genomic_DNA"/>
</dbReference>
<protein>
    <recommendedName>
        <fullName evidence="2">Peptidase M20 domain-containing protein 2</fullName>
    </recommendedName>
</protein>
<evidence type="ECO:0000313" key="4">
    <source>
        <dbReference type="EMBL" id="KAJ5556209.1"/>
    </source>
</evidence>
<dbReference type="PANTHER" id="PTHR30575">
    <property type="entry name" value="PEPTIDASE M20"/>
    <property type="match status" value="1"/>
</dbReference>
<comment type="similarity">
    <text evidence="1 2">Belongs to the peptidase M20A family.</text>
</comment>
<evidence type="ECO:0000313" key="5">
    <source>
        <dbReference type="Proteomes" id="UP001220324"/>
    </source>
</evidence>
<keyword evidence="5" id="KW-1185">Reference proteome</keyword>
<dbReference type="Pfam" id="PF07687">
    <property type="entry name" value="M20_dimer"/>
    <property type="match status" value="1"/>
</dbReference>
<dbReference type="Gene3D" id="3.30.70.360">
    <property type="match status" value="1"/>
</dbReference>